<sequence length="50" mass="6272">MREYLEIEGKQYRYIPDYKNNRILRTSFNNLARKTFGIDFEQWYKDGYVK</sequence>
<dbReference type="AlphaFoldDB" id="A0A1H0W4V2"/>
<reference evidence="1 2" key="1">
    <citation type="submission" date="2016-10" db="EMBL/GenBank/DDBJ databases">
        <authorList>
            <person name="de Groot N.N."/>
        </authorList>
    </citation>
    <scope>NUCLEOTIDE SEQUENCE [LARGE SCALE GENOMIC DNA]</scope>
    <source>
        <strain evidence="1 2">DSM 12272</strain>
    </source>
</reference>
<evidence type="ECO:0000313" key="1">
    <source>
        <dbReference type="EMBL" id="SDP85505.1"/>
    </source>
</evidence>
<proteinExistence type="predicted"/>
<name>A0A1H0W4V2_9CLOT</name>
<gene>
    <name evidence="1" type="ORF">SAMN04488529_13114</name>
</gene>
<dbReference type="RefSeq" id="WP_242874037.1">
    <property type="nucleotide sequence ID" value="NZ_FNJM01000031.1"/>
</dbReference>
<dbReference type="EMBL" id="FNJM01000031">
    <property type="protein sequence ID" value="SDP85505.1"/>
    <property type="molecule type" value="Genomic_DNA"/>
</dbReference>
<keyword evidence="2" id="KW-1185">Reference proteome</keyword>
<protein>
    <submittedName>
        <fullName evidence="1">Uncharacterized protein</fullName>
    </submittedName>
</protein>
<evidence type="ECO:0000313" key="2">
    <source>
        <dbReference type="Proteomes" id="UP000198597"/>
    </source>
</evidence>
<dbReference type="Proteomes" id="UP000198597">
    <property type="component" value="Unassembled WGS sequence"/>
</dbReference>
<organism evidence="1 2">
    <name type="scientific">Clostridium gasigenes</name>
    <dbReference type="NCBI Taxonomy" id="94869"/>
    <lineage>
        <taxon>Bacteria</taxon>
        <taxon>Bacillati</taxon>
        <taxon>Bacillota</taxon>
        <taxon>Clostridia</taxon>
        <taxon>Eubacteriales</taxon>
        <taxon>Clostridiaceae</taxon>
        <taxon>Clostridium</taxon>
    </lineage>
</organism>
<dbReference type="STRING" id="94869.SAMN04488529_13114"/>
<accession>A0A1H0W4V2</accession>